<gene>
    <name evidence="1" type="ORF">HINF_LOCUS15795</name>
    <name evidence="2" type="ORF">HINF_LOCUS3607</name>
</gene>
<dbReference type="Proteomes" id="UP001642409">
    <property type="component" value="Unassembled WGS sequence"/>
</dbReference>
<dbReference type="EMBL" id="CATOUU010000386">
    <property type="protein sequence ID" value="CAI9928150.1"/>
    <property type="molecule type" value="Genomic_DNA"/>
</dbReference>
<dbReference type="EMBL" id="CAXDID020000006">
    <property type="protein sequence ID" value="CAL5975988.1"/>
    <property type="molecule type" value="Genomic_DNA"/>
</dbReference>
<comment type="caution">
    <text evidence="1">The sequence shown here is derived from an EMBL/GenBank/DDBJ whole genome shotgun (WGS) entry which is preliminary data.</text>
</comment>
<reference evidence="2 3" key="2">
    <citation type="submission" date="2024-07" db="EMBL/GenBank/DDBJ databases">
        <authorList>
            <person name="Akdeniz Z."/>
        </authorList>
    </citation>
    <scope>NUCLEOTIDE SEQUENCE [LARGE SCALE GENOMIC DNA]</scope>
</reference>
<evidence type="ECO:0000313" key="1">
    <source>
        <dbReference type="EMBL" id="CAI9928150.1"/>
    </source>
</evidence>
<protein>
    <submittedName>
        <fullName evidence="2">Hypothetical_protein</fullName>
    </submittedName>
</protein>
<proteinExistence type="predicted"/>
<evidence type="ECO:0000313" key="3">
    <source>
        <dbReference type="Proteomes" id="UP001642409"/>
    </source>
</evidence>
<reference evidence="1" key="1">
    <citation type="submission" date="2023-06" db="EMBL/GenBank/DDBJ databases">
        <authorList>
            <person name="Kurt Z."/>
        </authorList>
    </citation>
    <scope>NUCLEOTIDE SEQUENCE</scope>
</reference>
<name>A0AA86TTR0_9EUKA</name>
<sequence>MEVSQIQMKRERTNSCFEQNVISQQLNNLLKQHILTKDLFELSFKAWLNGCDILESVRNKYSNDNPYQQLEFMNQLKSVFVGSEFASIKDFFVELFKVIHLVLQSKEDYQ</sequence>
<keyword evidence="3" id="KW-1185">Reference proteome</keyword>
<accession>A0AA86TTR0</accession>
<dbReference type="AlphaFoldDB" id="A0AA86TTR0"/>
<organism evidence="1">
    <name type="scientific">Hexamita inflata</name>
    <dbReference type="NCBI Taxonomy" id="28002"/>
    <lineage>
        <taxon>Eukaryota</taxon>
        <taxon>Metamonada</taxon>
        <taxon>Diplomonadida</taxon>
        <taxon>Hexamitidae</taxon>
        <taxon>Hexamitinae</taxon>
        <taxon>Hexamita</taxon>
    </lineage>
</organism>
<evidence type="ECO:0000313" key="2">
    <source>
        <dbReference type="EMBL" id="CAL5975988.1"/>
    </source>
</evidence>